<dbReference type="Pfam" id="PF00664">
    <property type="entry name" value="ABC_membrane"/>
    <property type="match status" value="1"/>
</dbReference>
<evidence type="ECO:0000256" key="1">
    <source>
        <dbReference type="ARBA" id="ARBA00004141"/>
    </source>
</evidence>
<comment type="caution">
    <text evidence="13">The sequence shown here is derived from an EMBL/GenBank/DDBJ whole genome shotgun (WGS) entry which is preliminary data.</text>
</comment>
<evidence type="ECO:0000313" key="13">
    <source>
        <dbReference type="EMBL" id="KAJ3514526.1"/>
    </source>
</evidence>
<dbReference type="SUPFAM" id="SSF52540">
    <property type="entry name" value="P-loop containing nucleoside triphosphate hydrolases"/>
    <property type="match status" value="2"/>
</dbReference>
<dbReference type="InterPro" id="IPR011527">
    <property type="entry name" value="ABC1_TM_dom"/>
</dbReference>
<dbReference type="CDD" id="cd18580">
    <property type="entry name" value="ABC_6TM_ABCC_D2"/>
    <property type="match status" value="1"/>
</dbReference>
<dbReference type="EMBL" id="JANKHO010000140">
    <property type="protein sequence ID" value="KAJ3514526.1"/>
    <property type="molecule type" value="Genomic_DNA"/>
</dbReference>
<keyword evidence="9" id="KW-0325">Glycoprotein</keyword>
<dbReference type="PANTHER" id="PTHR24223:SF353">
    <property type="entry name" value="ABC TRANSPORTER ATP-BINDING PROTEIN_PERMEASE VMR1-RELATED"/>
    <property type="match status" value="1"/>
</dbReference>
<proteinExistence type="predicted"/>
<feature type="transmembrane region" description="Helical" evidence="10">
    <location>
        <begin position="1084"/>
        <end position="1104"/>
    </location>
</feature>
<evidence type="ECO:0000256" key="2">
    <source>
        <dbReference type="ARBA" id="ARBA00022448"/>
    </source>
</evidence>
<keyword evidence="14" id="KW-1185">Reference proteome</keyword>
<dbReference type="GO" id="GO:0005524">
    <property type="term" value="F:ATP binding"/>
    <property type="evidence" value="ECO:0007669"/>
    <property type="project" value="UniProtKB-KW"/>
</dbReference>
<gene>
    <name evidence="13" type="ORF">NLJ89_g2331</name>
</gene>
<feature type="domain" description="ABC transmembrane type-1" evidence="12">
    <location>
        <begin position="1014"/>
        <end position="1190"/>
    </location>
</feature>
<keyword evidence="6" id="KW-0067">ATP-binding</keyword>
<feature type="transmembrane region" description="Helical" evidence="10">
    <location>
        <begin position="967"/>
        <end position="986"/>
    </location>
</feature>
<evidence type="ECO:0000259" key="12">
    <source>
        <dbReference type="PROSITE" id="PS50929"/>
    </source>
</evidence>
<comment type="subcellular location">
    <subcellularLocation>
        <location evidence="1">Membrane</location>
        <topology evidence="1">Multi-pass membrane protein</topology>
    </subcellularLocation>
</comment>
<feature type="transmembrane region" description="Helical" evidence="10">
    <location>
        <begin position="121"/>
        <end position="139"/>
    </location>
</feature>
<evidence type="ECO:0000256" key="8">
    <source>
        <dbReference type="ARBA" id="ARBA00023136"/>
    </source>
</evidence>
<dbReference type="InterPro" id="IPR017871">
    <property type="entry name" value="ABC_transporter-like_CS"/>
</dbReference>
<dbReference type="GO" id="GO:0000329">
    <property type="term" value="C:fungal-type vacuole membrane"/>
    <property type="evidence" value="ECO:0007669"/>
    <property type="project" value="TreeGrafter"/>
</dbReference>
<name>A0A9W8KCD9_9AGAR</name>
<feature type="transmembrane region" description="Helical" evidence="10">
    <location>
        <begin position="342"/>
        <end position="363"/>
    </location>
</feature>
<dbReference type="CDD" id="cd03250">
    <property type="entry name" value="ABCC_MRP_domain1"/>
    <property type="match status" value="1"/>
</dbReference>
<keyword evidence="7 10" id="KW-1133">Transmembrane helix</keyword>
<dbReference type="InterPro" id="IPR027417">
    <property type="entry name" value="P-loop_NTPase"/>
</dbReference>
<evidence type="ECO:0000256" key="6">
    <source>
        <dbReference type="ARBA" id="ARBA00022840"/>
    </source>
</evidence>
<dbReference type="Gene3D" id="1.20.1560.10">
    <property type="entry name" value="ABC transporter type 1, transmembrane domain"/>
    <property type="match status" value="2"/>
</dbReference>
<dbReference type="SMART" id="SM00382">
    <property type="entry name" value="AAA"/>
    <property type="match status" value="2"/>
</dbReference>
<dbReference type="PROSITE" id="PS00211">
    <property type="entry name" value="ABC_TRANSPORTER_1"/>
    <property type="match status" value="1"/>
</dbReference>
<dbReference type="InterPro" id="IPR036640">
    <property type="entry name" value="ABC1_TM_sf"/>
</dbReference>
<dbReference type="GO" id="GO:0140359">
    <property type="term" value="F:ABC-type transporter activity"/>
    <property type="evidence" value="ECO:0007669"/>
    <property type="project" value="InterPro"/>
</dbReference>
<dbReference type="GO" id="GO:0016887">
    <property type="term" value="F:ATP hydrolysis activity"/>
    <property type="evidence" value="ECO:0007669"/>
    <property type="project" value="InterPro"/>
</dbReference>
<evidence type="ECO:0000313" key="14">
    <source>
        <dbReference type="Proteomes" id="UP001148786"/>
    </source>
</evidence>
<keyword evidence="2" id="KW-0813">Transport</keyword>
<feature type="domain" description="ABC transporter" evidence="11">
    <location>
        <begin position="1226"/>
        <end position="1472"/>
    </location>
</feature>
<keyword evidence="5" id="KW-0547">Nucleotide-binding</keyword>
<dbReference type="SUPFAM" id="SSF90123">
    <property type="entry name" value="ABC transporter transmembrane region"/>
    <property type="match status" value="2"/>
</dbReference>
<dbReference type="InterPro" id="IPR003593">
    <property type="entry name" value="AAA+_ATPase"/>
</dbReference>
<keyword evidence="8 10" id="KW-0472">Membrane</keyword>
<dbReference type="Gene3D" id="3.40.50.300">
    <property type="entry name" value="P-loop containing nucleotide triphosphate hydrolases"/>
    <property type="match status" value="2"/>
</dbReference>
<evidence type="ECO:0000256" key="3">
    <source>
        <dbReference type="ARBA" id="ARBA00022692"/>
    </source>
</evidence>
<dbReference type="PROSITE" id="PS50929">
    <property type="entry name" value="ABC_TM1F"/>
    <property type="match status" value="2"/>
</dbReference>
<feature type="transmembrane region" description="Helical" evidence="10">
    <location>
        <begin position="220"/>
        <end position="239"/>
    </location>
</feature>
<evidence type="ECO:0000256" key="7">
    <source>
        <dbReference type="ARBA" id="ARBA00022989"/>
    </source>
</evidence>
<evidence type="ECO:0000256" key="4">
    <source>
        <dbReference type="ARBA" id="ARBA00022737"/>
    </source>
</evidence>
<evidence type="ECO:0000256" key="9">
    <source>
        <dbReference type="ARBA" id="ARBA00023180"/>
    </source>
</evidence>
<evidence type="ECO:0000256" key="10">
    <source>
        <dbReference type="SAM" id="Phobius"/>
    </source>
</evidence>
<dbReference type="FunFam" id="3.40.50.300:FF:001354">
    <property type="entry name" value="ATP-binding cassette (ABC) transporter, putative"/>
    <property type="match status" value="1"/>
</dbReference>
<keyword evidence="3 10" id="KW-0812">Transmembrane</keyword>
<dbReference type="InterPro" id="IPR050173">
    <property type="entry name" value="ABC_transporter_C-like"/>
</dbReference>
<dbReference type="FunFam" id="3.40.50.300:FF:000825">
    <property type="entry name" value="ABC bile acid transporter"/>
    <property type="match status" value="1"/>
</dbReference>
<evidence type="ECO:0000259" key="11">
    <source>
        <dbReference type="PROSITE" id="PS50893"/>
    </source>
</evidence>
<feature type="transmembrane region" description="Helical" evidence="10">
    <location>
        <begin position="300"/>
        <end position="322"/>
    </location>
</feature>
<reference evidence="13" key="1">
    <citation type="submission" date="2022-07" db="EMBL/GenBank/DDBJ databases">
        <title>Genome Sequence of Agrocybe chaxingu.</title>
        <authorList>
            <person name="Buettner E."/>
        </authorList>
    </citation>
    <scope>NUCLEOTIDE SEQUENCE</scope>
    <source>
        <strain evidence="13">MP-N11</strain>
    </source>
</reference>
<dbReference type="PROSITE" id="PS50893">
    <property type="entry name" value="ABC_TRANSPORTER_2"/>
    <property type="match status" value="2"/>
</dbReference>
<dbReference type="OrthoDB" id="6500128at2759"/>
<feature type="domain" description="ABC transporter" evidence="11">
    <location>
        <begin position="640"/>
        <end position="899"/>
    </location>
</feature>
<dbReference type="InterPro" id="IPR044726">
    <property type="entry name" value="ABCC_6TM_D2"/>
</dbReference>
<protein>
    <submittedName>
        <fullName evidence="13">Uncharacterized protein</fullName>
    </submittedName>
</protein>
<dbReference type="Pfam" id="PF00005">
    <property type="entry name" value="ABC_tran"/>
    <property type="match status" value="2"/>
</dbReference>
<keyword evidence="4" id="KW-0677">Repeat</keyword>
<dbReference type="CDD" id="cd03244">
    <property type="entry name" value="ABCC_MRP_domain2"/>
    <property type="match status" value="1"/>
</dbReference>
<organism evidence="13 14">
    <name type="scientific">Agrocybe chaxingu</name>
    <dbReference type="NCBI Taxonomy" id="84603"/>
    <lineage>
        <taxon>Eukaryota</taxon>
        <taxon>Fungi</taxon>
        <taxon>Dikarya</taxon>
        <taxon>Basidiomycota</taxon>
        <taxon>Agaricomycotina</taxon>
        <taxon>Agaricomycetes</taxon>
        <taxon>Agaricomycetidae</taxon>
        <taxon>Agaricales</taxon>
        <taxon>Agaricineae</taxon>
        <taxon>Strophariaceae</taxon>
        <taxon>Agrocybe</taxon>
    </lineage>
</organism>
<feature type="transmembrane region" description="Helical" evidence="10">
    <location>
        <begin position="9"/>
        <end position="34"/>
    </location>
</feature>
<evidence type="ECO:0000256" key="5">
    <source>
        <dbReference type="ARBA" id="ARBA00022741"/>
    </source>
</evidence>
<sequence>MATTTRERFWLYIAISNASLALLAVLTLLASLSWKVHPPTGFSPEERDEPEPDKDPFDIADRDDFVDGFPVHRTTNFWTQTYRRNRAFISLQTTAAGVWGYSIVKGCISQTCGQETLCVNVLQLFAAACFLFLSVYSTLDGPKRVLGILPSSRRGDQSTWMMGSVDAWNVDLALAMISWLIVTTSPRAPALHYPEGKIYSPEFLAPASKFPEVNVSGETVISFLGTLFFAYATNVFMLGRSNQLLTFDKLPILPASLRAVVNFSEMKQAMRQVQLPFAKLRRPGSGYQLGYRLIIINFKLLALLQLLAILTSALYYGPIVFIQEFLRYLEQDPHRTDSSWGWFYVTGIFIAYFVLILANTQLWSISSNNLKTSISLQLNTILYAKTLVRRDVPSNSNGAALGNSLAGNFSSKAEVMTLMTTDVNRVREIARLSFSLTDASIGIGIATYMLYGLMGAFHCHRVPRQQTEALDEPGSSAFVALGVASLLAPMNHVAGRDYTTVDNSWKLLGAIRMIKFMAWERSFEKRVLDVRSRELTFQKRIFWLTTLWTSLGNAIPLLIGLACFTHFSIVRGEELTPAIAFTSIVIFAELRYPLTELPEFFIEAVQAFVSLRRIEGYLDLAEVQSLRTPVNQRGDSRVSLRNATITWPQIRSTADGEEQPYSSPRGLFSLVDVTTTFPRDEISLICGKIGSGKTLLLLSLLGEADVLAGEISCPRSAPNSHETLAQVDKVDNWILDEVCAYVPQTPWLRNRSLKENILFSLPYDAERYLAVLRACALIQDIEMLEDGDETDIGEQGVNLSGGQKARVSLARAVYSRASILLLDDVLSAVDTHTAGHLWNECFKGNLIRGRTVILVSHHVQLCGPDAKHILALEGGRVQYSGSWNDFKGSSIMKTIVNYIQTRDTTLTDSMEDGAISPARDKLIDLPHPDSEHGAEIKTRKPRKEENRFEGRVSKAVWLLYARSNGGLLFWLFFWIVLILGSLSPVWENGWLRIWSSAPETSRRPGFYVGIYAATTAVDNDLPKELGRVLIIGLSLMVTMSSLTFVGGWPFLVTASALFGVAYFVGQIFGHVARDLRRLSSITSSPLFALYGETISGLTVIRAFGMSTKFLRDMIICADTNMNPYYWSAGLHRWLTVRFQLGTAVLIDLIAAISLVTPSVDASLAGLALAFASTLSLELYWFVRRSVEVQQHMISLERIKEYSDLPAEPAEFIEPRPAAVWPMSGLIQCENLAVRYAPELPDVLHHLTFSIQPGEKIGLVGRTGSGKSTVGLSLMRFVEAREGRVLIDGVDISHIGLTDLRRRLTIVPQDPVLLSGTLRTTLDIFGEYDDADIYDALRRVNLIGPHETHVFSGPSSRDNSVFANLDGPVSESGDNFSTGEKQLLCLARALLRRSKVLIMDEATASVDYVTDEIISKTIREEFSDSTIITIAHRLRTVVDYDKIMVMEEGNIVEFDRSPPSRPTLKISPTLQGIWIGRIYKLEVDGGNDFAKGKQIPS</sequence>
<dbReference type="InterPro" id="IPR003439">
    <property type="entry name" value="ABC_transporter-like_ATP-bd"/>
</dbReference>
<feature type="transmembrane region" description="Helical" evidence="10">
    <location>
        <begin position="541"/>
        <end position="569"/>
    </location>
</feature>
<dbReference type="CDD" id="cd18596">
    <property type="entry name" value="ABC_6TM_VMR1_D1_like"/>
    <property type="match status" value="1"/>
</dbReference>
<feature type="transmembrane region" description="Helical" evidence="10">
    <location>
        <begin position="1050"/>
        <end position="1072"/>
    </location>
</feature>
<accession>A0A9W8KCD9</accession>
<dbReference type="PANTHER" id="PTHR24223">
    <property type="entry name" value="ATP-BINDING CASSETTE SUB-FAMILY C"/>
    <property type="match status" value="1"/>
</dbReference>
<feature type="domain" description="ABC transmembrane type-1" evidence="12">
    <location>
        <begin position="306"/>
        <end position="606"/>
    </location>
</feature>
<dbReference type="Proteomes" id="UP001148786">
    <property type="component" value="Unassembled WGS sequence"/>
</dbReference>